<evidence type="ECO:0008006" key="3">
    <source>
        <dbReference type="Google" id="ProtNLM"/>
    </source>
</evidence>
<dbReference type="AlphaFoldDB" id="G9MPK1"/>
<dbReference type="OrthoDB" id="9997739at2759"/>
<organism evidence="1 2">
    <name type="scientific">Hypocrea virens (strain Gv29-8 / FGSC 10586)</name>
    <name type="common">Gliocladium virens</name>
    <name type="synonym">Trichoderma virens</name>
    <dbReference type="NCBI Taxonomy" id="413071"/>
    <lineage>
        <taxon>Eukaryota</taxon>
        <taxon>Fungi</taxon>
        <taxon>Dikarya</taxon>
        <taxon>Ascomycota</taxon>
        <taxon>Pezizomycotina</taxon>
        <taxon>Sordariomycetes</taxon>
        <taxon>Hypocreomycetidae</taxon>
        <taxon>Hypocreales</taxon>
        <taxon>Hypocreaceae</taxon>
        <taxon>Trichoderma</taxon>
    </lineage>
</organism>
<sequence length="228" mass="26216">MKEATERQAIWEEIDEETFVRFSQYVYTGNYDEAEPKKREAELVTPCPTEHDKAVLTEWNTMPPHLNHMLLRQKGAGKPPVPIKKKDTLWNKFQKLHPLPTAPSPSLRPNGPDDDYNDVLLRHARIYTFADYYGIEALQTLALHKLRQALIQFKLHAGGCGDIARFVRYCFNETVDRGEQADPLRSLVCLYAACKVEELWNVAEFQDLMITLPEFPAGLITAMLDRLD</sequence>
<name>G9MPK1_HYPVG</name>
<dbReference type="eggNOG" id="ENOG502SFZQ">
    <property type="taxonomic scope" value="Eukaryota"/>
</dbReference>
<dbReference type="OMA" id="VVFGRCC"/>
<dbReference type="InParanoid" id="G9MPK1"/>
<keyword evidence="2" id="KW-1185">Reference proteome</keyword>
<accession>G9MPK1</accession>
<evidence type="ECO:0000313" key="2">
    <source>
        <dbReference type="Proteomes" id="UP000007115"/>
    </source>
</evidence>
<dbReference type="InterPro" id="IPR011333">
    <property type="entry name" value="SKP1/BTB/POZ_sf"/>
</dbReference>
<dbReference type="Proteomes" id="UP000007115">
    <property type="component" value="Unassembled WGS sequence"/>
</dbReference>
<gene>
    <name evidence="1" type="ORF">TRIVIDRAFT_179232</name>
</gene>
<dbReference type="GeneID" id="25788995"/>
<dbReference type="STRING" id="413071.G9MPK1"/>
<dbReference type="PANTHER" id="PTHR47843">
    <property type="entry name" value="BTB DOMAIN-CONTAINING PROTEIN-RELATED"/>
    <property type="match status" value="1"/>
</dbReference>
<evidence type="ECO:0000313" key="1">
    <source>
        <dbReference type="EMBL" id="EHK23802.1"/>
    </source>
</evidence>
<dbReference type="Gene3D" id="3.30.710.10">
    <property type="entry name" value="Potassium Channel Kv1.1, Chain A"/>
    <property type="match status" value="1"/>
</dbReference>
<dbReference type="RefSeq" id="XP_013958005.1">
    <property type="nucleotide sequence ID" value="XM_014102530.1"/>
</dbReference>
<proteinExistence type="predicted"/>
<comment type="caution">
    <text evidence="1">The sequence shown here is derived from an EMBL/GenBank/DDBJ whole genome shotgun (WGS) entry which is preliminary data.</text>
</comment>
<dbReference type="VEuPathDB" id="FungiDB:TRIVIDRAFT_179232"/>
<protein>
    <recommendedName>
        <fullName evidence="3">BTB domain-containing protein</fullName>
    </recommendedName>
</protein>
<dbReference type="EMBL" id="ABDF02000005">
    <property type="protein sequence ID" value="EHK23802.1"/>
    <property type="molecule type" value="Genomic_DNA"/>
</dbReference>
<reference evidence="1 2" key="1">
    <citation type="journal article" date="2011" name="Genome Biol.">
        <title>Comparative genome sequence analysis underscores mycoparasitism as the ancestral life style of Trichoderma.</title>
        <authorList>
            <person name="Kubicek C.P."/>
            <person name="Herrera-Estrella A."/>
            <person name="Seidl-Seiboth V."/>
            <person name="Martinez D.A."/>
            <person name="Druzhinina I.S."/>
            <person name="Thon M."/>
            <person name="Zeilinger S."/>
            <person name="Casas-Flores S."/>
            <person name="Horwitz B.A."/>
            <person name="Mukherjee P.K."/>
            <person name="Mukherjee M."/>
            <person name="Kredics L."/>
            <person name="Alcaraz L.D."/>
            <person name="Aerts A."/>
            <person name="Antal Z."/>
            <person name="Atanasova L."/>
            <person name="Cervantes-Badillo M.G."/>
            <person name="Challacombe J."/>
            <person name="Chertkov O."/>
            <person name="McCluskey K."/>
            <person name="Coulpier F."/>
            <person name="Deshpande N."/>
            <person name="von Doehren H."/>
            <person name="Ebbole D.J."/>
            <person name="Esquivel-Naranjo E.U."/>
            <person name="Fekete E."/>
            <person name="Flipphi M."/>
            <person name="Glaser F."/>
            <person name="Gomez-Rodriguez E.Y."/>
            <person name="Gruber S."/>
            <person name="Han C."/>
            <person name="Henrissat B."/>
            <person name="Hermosa R."/>
            <person name="Hernandez-Onate M."/>
            <person name="Karaffa L."/>
            <person name="Kosti I."/>
            <person name="Le Crom S."/>
            <person name="Lindquist E."/>
            <person name="Lucas S."/>
            <person name="Luebeck M."/>
            <person name="Luebeck P.S."/>
            <person name="Margeot A."/>
            <person name="Metz B."/>
            <person name="Misra M."/>
            <person name="Nevalainen H."/>
            <person name="Omann M."/>
            <person name="Packer N."/>
            <person name="Perrone G."/>
            <person name="Uresti-Rivera E.E."/>
            <person name="Salamov A."/>
            <person name="Schmoll M."/>
            <person name="Seiboth B."/>
            <person name="Shapiro H."/>
            <person name="Sukno S."/>
            <person name="Tamayo-Ramos J.A."/>
            <person name="Tisch D."/>
            <person name="Wiest A."/>
            <person name="Wilkinson H.H."/>
            <person name="Zhang M."/>
            <person name="Coutinho P.M."/>
            <person name="Kenerley C.M."/>
            <person name="Monte E."/>
            <person name="Baker S.E."/>
            <person name="Grigoriev I.V."/>
        </authorList>
    </citation>
    <scope>NUCLEOTIDE SEQUENCE [LARGE SCALE GENOMIC DNA]</scope>
    <source>
        <strain evidence="2">Gv29-8 / FGSC 10586</strain>
    </source>
</reference>
<dbReference type="HOGENOM" id="CLU_056399_1_0_1"/>